<dbReference type="InterPro" id="IPR022893">
    <property type="entry name" value="Shikimate_DH_fam"/>
</dbReference>
<feature type="binding site" evidence="8">
    <location>
        <position position="216"/>
    </location>
    <ligand>
        <name>shikimate</name>
        <dbReference type="ChEBI" id="CHEBI:36208"/>
    </ligand>
</feature>
<keyword evidence="4 8" id="KW-0521">NADP</keyword>
<dbReference type="GO" id="GO:0005829">
    <property type="term" value="C:cytosol"/>
    <property type="evidence" value="ECO:0007669"/>
    <property type="project" value="TreeGrafter"/>
</dbReference>
<dbReference type="SUPFAM" id="SSF51735">
    <property type="entry name" value="NAD(P)-binding Rossmann-fold domains"/>
    <property type="match status" value="1"/>
</dbReference>
<gene>
    <name evidence="8" type="primary">aroE</name>
    <name evidence="12" type="ORF">SAMN05216198_3444</name>
</gene>
<evidence type="ECO:0000256" key="4">
    <source>
        <dbReference type="ARBA" id="ARBA00022857"/>
    </source>
</evidence>
<dbReference type="AlphaFoldDB" id="A0A1H1X095"/>
<dbReference type="Pfam" id="PF18317">
    <property type="entry name" value="SDH_C"/>
    <property type="match status" value="1"/>
</dbReference>
<feature type="binding site" evidence="8">
    <location>
        <position position="101"/>
    </location>
    <ligand>
        <name>shikimate</name>
        <dbReference type="ChEBI" id="CHEBI:36208"/>
    </ligand>
</feature>
<dbReference type="UniPathway" id="UPA00053">
    <property type="reaction ID" value="UER00087"/>
</dbReference>
<dbReference type="InterPro" id="IPR046346">
    <property type="entry name" value="Aminoacid_DH-like_N_sf"/>
</dbReference>
<evidence type="ECO:0000256" key="5">
    <source>
        <dbReference type="ARBA" id="ARBA00023002"/>
    </source>
</evidence>
<keyword evidence="6 8" id="KW-0057">Aromatic amino acid biosynthesis</keyword>
<comment type="function">
    <text evidence="8">Involved in the biosynthesis of the chorismate, which leads to the biosynthesis of aromatic amino acids. Catalyzes the reversible NADPH linked reduction of 3-dehydroshikimate (DHSA) to yield shikimate (SA).</text>
</comment>
<evidence type="ECO:0000259" key="11">
    <source>
        <dbReference type="Pfam" id="PF18317"/>
    </source>
</evidence>
<dbReference type="InterPro" id="IPR006151">
    <property type="entry name" value="Shikm_DH/Glu-tRNA_Rdtase"/>
</dbReference>
<evidence type="ECO:0000256" key="6">
    <source>
        <dbReference type="ARBA" id="ARBA00023141"/>
    </source>
</evidence>
<dbReference type="Pfam" id="PF01488">
    <property type="entry name" value="Shikimate_DH"/>
    <property type="match status" value="1"/>
</dbReference>
<feature type="domain" description="Shikimate dehydrogenase substrate binding N-terminal" evidence="10">
    <location>
        <begin position="6"/>
        <end position="87"/>
    </location>
</feature>
<keyword evidence="3 8" id="KW-0028">Amino-acid biosynthesis</keyword>
<keyword evidence="5 8" id="KW-0560">Oxidoreductase</keyword>
<dbReference type="EC" id="1.1.1.25" evidence="2 8"/>
<evidence type="ECO:0000259" key="10">
    <source>
        <dbReference type="Pfam" id="PF08501"/>
    </source>
</evidence>
<dbReference type="NCBIfam" id="TIGR00507">
    <property type="entry name" value="aroE"/>
    <property type="match status" value="1"/>
</dbReference>
<dbReference type="InterPro" id="IPR013708">
    <property type="entry name" value="Shikimate_DH-bd_N"/>
</dbReference>
<feature type="binding site" evidence="8">
    <location>
        <begin position="14"/>
        <end position="16"/>
    </location>
    <ligand>
        <name>shikimate</name>
        <dbReference type="ChEBI" id="CHEBI:36208"/>
    </ligand>
</feature>
<dbReference type="STRING" id="797277.SAMN05216198_3444"/>
<keyword evidence="13" id="KW-1185">Reference proteome</keyword>
<dbReference type="FunFam" id="3.40.50.10860:FF:000006">
    <property type="entry name" value="Shikimate dehydrogenase (NADP(+))"/>
    <property type="match status" value="1"/>
</dbReference>
<sequence>MDRYAVIGNPIAHSKSPLIHSMFARQTGEDLQYEALLAPLDDFSGTLRSFLDEGLGVNITVPFKEQAWALVDKHTAAAERAGAVNTIKRMADGSLLGDNTDGKGLVRDIQHNAGLTLAGMRVLLVGAGGAARGVIQPLLQAGPAQLCVVNRTVEKAEQLAMLFKDLGPISAAGFEWIEEPVDLIINATSASLDSKLPPISPSLIRPGHTWCYDMMYASEATVFNRWAAEQGAARCIDGLGMLVEQAAEAFALWRGIRPDTSEVLAALRQK</sequence>
<dbReference type="InterPro" id="IPR041121">
    <property type="entry name" value="SDH_C"/>
</dbReference>
<dbReference type="HAMAP" id="MF_00222">
    <property type="entry name" value="Shikimate_DH_AroE"/>
    <property type="match status" value="1"/>
</dbReference>
<evidence type="ECO:0000256" key="3">
    <source>
        <dbReference type="ARBA" id="ARBA00022605"/>
    </source>
</evidence>
<dbReference type="CDD" id="cd01065">
    <property type="entry name" value="NAD_bind_Shikimate_DH"/>
    <property type="match status" value="1"/>
</dbReference>
<evidence type="ECO:0000259" key="9">
    <source>
        <dbReference type="Pfam" id="PF01488"/>
    </source>
</evidence>
<dbReference type="Pfam" id="PF08501">
    <property type="entry name" value="Shikimate_dh_N"/>
    <property type="match status" value="1"/>
</dbReference>
<dbReference type="FunFam" id="3.40.50.720:FF:000104">
    <property type="entry name" value="Shikimate dehydrogenase (NADP(+))"/>
    <property type="match status" value="1"/>
</dbReference>
<dbReference type="PANTHER" id="PTHR21089:SF1">
    <property type="entry name" value="BIFUNCTIONAL 3-DEHYDROQUINATE DEHYDRATASE_SHIKIMATE DEHYDROGENASE, CHLOROPLASTIC"/>
    <property type="match status" value="1"/>
</dbReference>
<dbReference type="NCBIfam" id="NF001310">
    <property type="entry name" value="PRK00258.1-2"/>
    <property type="match status" value="1"/>
</dbReference>
<feature type="binding site" evidence="8">
    <location>
        <begin position="126"/>
        <end position="130"/>
    </location>
    <ligand>
        <name>NADP(+)</name>
        <dbReference type="ChEBI" id="CHEBI:58349"/>
    </ligand>
</feature>
<evidence type="ECO:0000256" key="8">
    <source>
        <dbReference type="HAMAP-Rule" id="MF_00222"/>
    </source>
</evidence>
<reference evidence="13" key="1">
    <citation type="submission" date="2016-10" db="EMBL/GenBank/DDBJ databases">
        <authorList>
            <person name="Varghese N."/>
            <person name="Submissions S."/>
        </authorList>
    </citation>
    <scope>NUCLEOTIDE SEQUENCE [LARGE SCALE GENOMIC DNA]</scope>
    <source>
        <strain evidence="13">2SM5</strain>
    </source>
</reference>
<proteinExistence type="inferred from homology"/>
<dbReference type="Proteomes" id="UP000243426">
    <property type="component" value="Chromosome I"/>
</dbReference>
<evidence type="ECO:0000313" key="13">
    <source>
        <dbReference type="Proteomes" id="UP000243426"/>
    </source>
</evidence>
<evidence type="ECO:0000256" key="7">
    <source>
        <dbReference type="ARBA" id="ARBA00049442"/>
    </source>
</evidence>
<feature type="binding site" evidence="8">
    <location>
        <position position="238"/>
    </location>
    <ligand>
        <name>NADP(+)</name>
        <dbReference type="ChEBI" id="CHEBI:58349"/>
    </ligand>
</feature>
<dbReference type="GO" id="GO:0009073">
    <property type="term" value="P:aromatic amino acid family biosynthetic process"/>
    <property type="evidence" value="ECO:0007669"/>
    <property type="project" value="UniProtKB-KW"/>
</dbReference>
<feature type="binding site" evidence="8">
    <location>
        <begin position="150"/>
        <end position="155"/>
    </location>
    <ligand>
        <name>NADP(+)</name>
        <dbReference type="ChEBI" id="CHEBI:58349"/>
    </ligand>
</feature>
<dbReference type="SUPFAM" id="SSF53223">
    <property type="entry name" value="Aminoacid dehydrogenase-like, N-terminal domain"/>
    <property type="match status" value="1"/>
</dbReference>
<dbReference type="EMBL" id="LT629748">
    <property type="protein sequence ID" value="SDT02511.1"/>
    <property type="molecule type" value="Genomic_DNA"/>
</dbReference>
<dbReference type="RefSeq" id="WP_090275401.1">
    <property type="nucleotide sequence ID" value="NZ_LT629748.1"/>
</dbReference>
<dbReference type="InterPro" id="IPR011342">
    <property type="entry name" value="Shikimate_DH"/>
</dbReference>
<dbReference type="GO" id="GO:0009423">
    <property type="term" value="P:chorismate biosynthetic process"/>
    <property type="evidence" value="ECO:0007669"/>
    <property type="project" value="UniProtKB-UniRule"/>
</dbReference>
<feature type="binding site" evidence="8">
    <location>
        <position position="245"/>
    </location>
    <ligand>
        <name>shikimate</name>
        <dbReference type="ChEBI" id="CHEBI:36208"/>
    </ligand>
</feature>
<dbReference type="GO" id="GO:0008652">
    <property type="term" value="P:amino acid biosynthetic process"/>
    <property type="evidence" value="ECO:0007669"/>
    <property type="project" value="UniProtKB-KW"/>
</dbReference>
<feature type="binding site" evidence="8">
    <location>
        <position position="60"/>
    </location>
    <ligand>
        <name>shikimate</name>
        <dbReference type="ChEBI" id="CHEBI:36208"/>
    </ligand>
</feature>
<dbReference type="GO" id="GO:0050661">
    <property type="term" value="F:NADP binding"/>
    <property type="evidence" value="ECO:0007669"/>
    <property type="project" value="InterPro"/>
</dbReference>
<dbReference type="Gene3D" id="3.40.50.720">
    <property type="entry name" value="NAD(P)-binding Rossmann-like Domain"/>
    <property type="match status" value="1"/>
</dbReference>
<name>A0A1H1X095_9GAMM</name>
<organism evidence="12 13">
    <name type="scientific">Halopseudomonas litoralis</name>
    <dbReference type="NCBI Taxonomy" id="797277"/>
    <lineage>
        <taxon>Bacteria</taxon>
        <taxon>Pseudomonadati</taxon>
        <taxon>Pseudomonadota</taxon>
        <taxon>Gammaproteobacteria</taxon>
        <taxon>Pseudomonadales</taxon>
        <taxon>Pseudomonadaceae</taxon>
        <taxon>Halopseudomonas</taxon>
    </lineage>
</organism>
<feature type="binding site" evidence="8">
    <location>
        <position position="85"/>
    </location>
    <ligand>
        <name>shikimate</name>
        <dbReference type="ChEBI" id="CHEBI:36208"/>
    </ligand>
</feature>
<feature type="domain" description="Quinate/shikimate 5-dehydrogenase/glutamyl-tRNA reductase" evidence="9">
    <location>
        <begin position="116"/>
        <end position="191"/>
    </location>
</feature>
<evidence type="ECO:0000313" key="12">
    <source>
        <dbReference type="EMBL" id="SDT02511.1"/>
    </source>
</evidence>
<dbReference type="GO" id="GO:0019632">
    <property type="term" value="P:shikimate metabolic process"/>
    <property type="evidence" value="ECO:0007669"/>
    <property type="project" value="InterPro"/>
</dbReference>
<comment type="similarity">
    <text evidence="8">Belongs to the shikimate dehydrogenase family.</text>
</comment>
<evidence type="ECO:0000256" key="2">
    <source>
        <dbReference type="ARBA" id="ARBA00012962"/>
    </source>
</evidence>
<dbReference type="OrthoDB" id="9776868at2"/>
<protein>
    <recommendedName>
        <fullName evidence="2 8">Shikimate dehydrogenase (NADP(+))</fullName>
        <shortName evidence="8">SDH</shortName>
        <ecNumber evidence="2 8">1.1.1.25</ecNumber>
    </recommendedName>
</protein>
<accession>A0A1H1X095</accession>
<dbReference type="GO" id="GO:0004764">
    <property type="term" value="F:shikimate 3-dehydrogenase (NADP+) activity"/>
    <property type="evidence" value="ECO:0007669"/>
    <property type="project" value="UniProtKB-UniRule"/>
</dbReference>
<dbReference type="InterPro" id="IPR036291">
    <property type="entry name" value="NAD(P)-bd_dom_sf"/>
</dbReference>
<dbReference type="PANTHER" id="PTHR21089">
    <property type="entry name" value="SHIKIMATE DEHYDROGENASE"/>
    <property type="match status" value="1"/>
</dbReference>
<comment type="caution">
    <text evidence="8">Lacks conserved residue(s) required for the propagation of feature annotation.</text>
</comment>
<feature type="domain" description="SDH C-terminal" evidence="11">
    <location>
        <begin position="238"/>
        <end position="268"/>
    </location>
</feature>
<feature type="active site" description="Proton acceptor" evidence="8">
    <location>
        <position position="64"/>
    </location>
</feature>
<comment type="pathway">
    <text evidence="1 8">Metabolic intermediate biosynthesis; chorismate biosynthesis; chorismate from D-erythrose 4-phosphate and phosphoenolpyruvate: step 4/7.</text>
</comment>
<comment type="catalytic activity">
    <reaction evidence="7 8">
        <text>shikimate + NADP(+) = 3-dehydroshikimate + NADPH + H(+)</text>
        <dbReference type="Rhea" id="RHEA:17737"/>
        <dbReference type="ChEBI" id="CHEBI:15378"/>
        <dbReference type="ChEBI" id="CHEBI:16630"/>
        <dbReference type="ChEBI" id="CHEBI:36208"/>
        <dbReference type="ChEBI" id="CHEBI:57783"/>
        <dbReference type="ChEBI" id="CHEBI:58349"/>
        <dbReference type="EC" id="1.1.1.25"/>
    </reaction>
</comment>
<dbReference type="Gene3D" id="3.40.50.10860">
    <property type="entry name" value="Leucine Dehydrogenase, chain A, domain 1"/>
    <property type="match status" value="1"/>
</dbReference>
<feature type="binding site" evidence="8">
    <location>
        <position position="214"/>
    </location>
    <ligand>
        <name>NADP(+)</name>
        <dbReference type="ChEBI" id="CHEBI:58349"/>
    </ligand>
</feature>
<evidence type="ECO:0000256" key="1">
    <source>
        <dbReference type="ARBA" id="ARBA00004871"/>
    </source>
</evidence>
<comment type="subunit">
    <text evidence="8">Homodimer.</text>
</comment>